<dbReference type="AlphaFoldDB" id="A0A4V6PCZ5"/>
<dbReference type="SUPFAM" id="SSF51735">
    <property type="entry name" value="NAD(P)-binding Rossmann-fold domains"/>
    <property type="match status" value="1"/>
</dbReference>
<dbReference type="InterPro" id="IPR001509">
    <property type="entry name" value="Epimerase_deHydtase"/>
</dbReference>
<keyword evidence="6" id="KW-1185">Reference proteome</keyword>
<dbReference type="CDD" id="cd08946">
    <property type="entry name" value="SDR_e"/>
    <property type="match status" value="1"/>
</dbReference>
<feature type="domain" description="NAD-dependent epimerase/dehydratase" evidence="4">
    <location>
        <begin position="13"/>
        <end position="165"/>
    </location>
</feature>
<evidence type="ECO:0000313" key="6">
    <source>
        <dbReference type="Proteomes" id="UP000294543"/>
    </source>
</evidence>
<dbReference type="RefSeq" id="WP_132514298.1">
    <property type="nucleotide sequence ID" value="NZ_SMKP01000104.1"/>
</dbReference>
<evidence type="ECO:0000256" key="1">
    <source>
        <dbReference type="ARBA" id="ARBA00007637"/>
    </source>
</evidence>
<dbReference type="PROSITE" id="PS00061">
    <property type="entry name" value="ADH_SHORT"/>
    <property type="match status" value="1"/>
</dbReference>
<dbReference type="Proteomes" id="UP000294543">
    <property type="component" value="Unassembled WGS sequence"/>
</dbReference>
<evidence type="ECO:0000313" key="5">
    <source>
        <dbReference type="EMBL" id="TDD16506.1"/>
    </source>
</evidence>
<evidence type="ECO:0000256" key="3">
    <source>
        <dbReference type="ARBA" id="ARBA00023027"/>
    </source>
</evidence>
<dbReference type="Gene3D" id="3.40.50.720">
    <property type="entry name" value="NAD(P)-binding Rossmann-like Domain"/>
    <property type="match status" value="1"/>
</dbReference>
<dbReference type="GO" id="GO:0016491">
    <property type="term" value="F:oxidoreductase activity"/>
    <property type="evidence" value="ECO:0007669"/>
    <property type="project" value="UniProtKB-KW"/>
</dbReference>
<comment type="caution">
    <text evidence="5">The sequence shown here is derived from an EMBL/GenBank/DDBJ whole genome shotgun (WGS) entry which is preliminary data.</text>
</comment>
<dbReference type="InterPro" id="IPR020904">
    <property type="entry name" value="Sc_DH/Rdtase_CS"/>
</dbReference>
<dbReference type="PANTHER" id="PTHR43103">
    <property type="entry name" value="NUCLEOSIDE-DIPHOSPHATE-SUGAR EPIMERASE"/>
    <property type="match status" value="1"/>
</dbReference>
<keyword evidence="3" id="KW-0520">NAD</keyword>
<sequence>MGDRQEGRRPCVVVTGGSGRVATLLRAGLGGSFDLRLVDCRPGEDVLVGDLADPEFATEAVSEADAIVHLAGHASPDASWDILRTVNVDLSVTMFEAARRAGVATFVYASSIHASGGYDLDGIVPVRTSWPPRPCCMYGASKAAVEAIGSHYADAYDIAVTCLRLGWTRPRPHLPRALVEWLSPGDLGRLVAAALRSDQRFGVYYGVSANTRGRRDLDTARREIGYAPADDAEDYVHEIDFAAVDSSLCRRGL</sequence>
<dbReference type="OrthoDB" id="8770295at2"/>
<evidence type="ECO:0000256" key="2">
    <source>
        <dbReference type="ARBA" id="ARBA00023002"/>
    </source>
</evidence>
<comment type="similarity">
    <text evidence="1">Belongs to the NAD(P)-dependent epimerase/dehydratase family.</text>
</comment>
<dbReference type="Pfam" id="PF01370">
    <property type="entry name" value="Epimerase"/>
    <property type="match status" value="1"/>
</dbReference>
<gene>
    <name evidence="5" type="ORF">E1294_31065</name>
</gene>
<proteinExistence type="inferred from homology"/>
<dbReference type="PANTHER" id="PTHR43103:SF5">
    <property type="entry name" value="4-EPIMERASE, PUTATIVE (AFU_ORTHOLOGUE AFUA_7G00360)-RELATED"/>
    <property type="match status" value="1"/>
</dbReference>
<dbReference type="InterPro" id="IPR036291">
    <property type="entry name" value="NAD(P)-bd_dom_sf"/>
</dbReference>
<keyword evidence="2" id="KW-0560">Oxidoreductase</keyword>
<accession>A0A4V6PCZ5</accession>
<dbReference type="EMBL" id="SMKP01000104">
    <property type="protein sequence ID" value="TDD16506.1"/>
    <property type="molecule type" value="Genomic_DNA"/>
</dbReference>
<protein>
    <submittedName>
        <fullName evidence="5">NAD(P)-dependent oxidoreductase</fullName>
    </submittedName>
</protein>
<organism evidence="5 6">
    <name type="scientific">Nonomuraea diastatica</name>
    <dbReference type="NCBI Taxonomy" id="1848329"/>
    <lineage>
        <taxon>Bacteria</taxon>
        <taxon>Bacillati</taxon>
        <taxon>Actinomycetota</taxon>
        <taxon>Actinomycetes</taxon>
        <taxon>Streptosporangiales</taxon>
        <taxon>Streptosporangiaceae</taxon>
        <taxon>Nonomuraea</taxon>
    </lineage>
</organism>
<reference evidence="5 6" key="1">
    <citation type="submission" date="2019-03" db="EMBL/GenBank/DDBJ databases">
        <title>Draft genome sequences of novel Actinobacteria.</title>
        <authorList>
            <person name="Sahin N."/>
            <person name="Ay H."/>
            <person name="Saygin H."/>
        </authorList>
    </citation>
    <scope>NUCLEOTIDE SEQUENCE [LARGE SCALE GENOMIC DNA]</scope>
    <source>
        <strain evidence="5 6">KC712</strain>
    </source>
</reference>
<evidence type="ECO:0000259" key="4">
    <source>
        <dbReference type="Pfam" id="PF01370"/>
    </source>
</evidence>
<name>A0A4V6PCZ5_9ACTN</name>